<dbReference type="OrthoDB" id="4490227at2759"/>
<proteinExistence type="predicted"/>
<name>A0A1L9V1X0_ASPBC</name>
<feature type="signal peptide" evidence="1">
    <location>
        <begin position="1"/>
        <end position="21"/>
    </location>
</feature>
<evidence type="ECO:0000313" key="3">
    <source>
        <dbReference type="EMBL" id="OJJ77945.1"/>
    </source>
</evidence>
<dbReference type="RefSeq" id="XP_067485192.1">
    <property type="nucleotide sequence ID" value="XM_067623671.1"/>
</dbReference>
<organism evidence="3 4">
    <name type="scientific">Aspergillus brasiliensis (strain CBS 101740 / IMI 381727 / IBT 21946)</name>
    <dbReference type="NCBI Taxonomy" id="767769"/>
    <lineage>
        <taxon>Eukaryota</taxon>
        <taxon>Fungi</taxon>
        <taxon>Dikarya</taxon>
        <taxon>Ascomycota</taxon>
        <taxon>Pezizomycotina</taxon>
        <taxon>Eurotiomycetes</taxon>
        <taxon>Eurotiomycetidae</taxon>
        <taxon>Eurotiales</taxon>
        <taxon>Aspergillaceae</taxon>
        <taxon>Aspergillus</taxon>
        <taxon>Aspergillus subgen. Circumdati</taxon>
    </lineage>
</organism>
<keyword evidence="1" id="KW-0732">Signal</keyword>
<dbReference type="Pfam" id="PF23584">
    <property type="entry name" value="DUF7136"/>
    <property type="match status" value="1"/>
</dbReference>
<sequence length="271" mass="30278">MHFLQPRWLLALGAIATTAPAVEVDLVFPRNETYSPTDYFPFVFAVQNTERAELLNIQLSYFIRKSNDLKDRDDQLILNHDLRWTNWSASADPYLAYQYIHNRFNTSGHWLVQWELRWQSCNVESRHRDAGISDHFYTWIQDFSIDNSSLKEVDLVAATANDTCPGSRNAFVINATDTIMSSPSILNAADRDTCVVVANTTASPTTSTPDPCRLAIDKDTAESIASVQHQRLCNGLNPPEDCPKENDAPRLVVLGLSGFLAAIGALGFSIL</sequence>
<protein>
    <recommendedName>
        <fullName evidence="2">DUF7136 domain-containing protein</fullName>
    </recommendedName>
</protein>
<dbReference type="OMA" id="CNGLNPP"/>
<reference evidence="4" key="1">
    <citation type="journal article" date="2017" name="Genome Biol.">
        <title>Comparative genomics reveals high biological diversity and specific adaptations in the industrially and medically important fungal genus Aspergillus.</title>
        <authorList>
            <person name="de Vries R.P."/>
            <person name="Riley R."/>
            <person name="Wiebenga A."/>
            <person name="Aguilar-Osorio G."/>
            <person name="Amillis S."/>
            <person name="Uchima C.A."/>
            <person name="Anderluh G."/>
            <person name="Asadollahi M."/>
            <person name="Askin M."/>
            <person name="Barry K."/>
            <person name="Battaglia E."/>
            <person name="Bayram O."/>
            <person name="Benocci T."/>
            <person name="Braus-Stromeyer S.A."/>
            <person name="Caldana C."/>
            <person name="Canovas D."/>
            <person name="Cerqueira G.C."/>
            <person name="Chen F."/>
            <person name="Chen W."/>
            <person name="Choi C."/>
            <person name="Clum A."/>
            <person name="Dos Santos R.A."/>
            <person name="Damasio A.R."/>
            <person name="Diallinas G."/>
            <person name="Emri T."/>
            <person name="Fekete E."/>
            <person name="Flipphi M."/>
            <person name="Freyberg S."/>
            <person name="Gallo A."/>
            <person name="Gournas C."/>
            <person name="Habgood R."/>
            <person name="Hainaut M."/>
            <person name="Harispe M.L."/>
            <person name="Henrissat B."/>
            <person name="Hilden K.S."/>
            <person name="Hope R."/>
            <person name="Hossain A."/>
            <person name="Karabika E."/>
            <person name="Karaffa L."/>
            <person name="Karanyi Z."/>
            <person name="Krasevec N."/>
            <person name="Kuo A."/>
            <person name="Kusch H."/>
            <person name="LaButti K."/>
            <person name="Lagendijk E.L."/>
            <person name="Lapidus A."/>
            <person name="Levasseur A."/>
            <person name="Lindquist E."/>
            <person name="Lipzen A."/>
            <person name="Logrieco A.F."/>
            <person name="MacCabe A."/>
            <person name="Maekelae M.R."/>
            <person name="Malavazi I."/>
            <person name="Melin P."/>
            <person name="Meyer V."/>
            <person name="Mielnichuk N."/>
            <person name="Miskei M."/>
            <person name="Molnar A.P."/>
            <person name="Mule G."/>
            <person name="Ngan C.Y."/>
            <person name="Orejas M."/>
            <person name="Orosz E."/>
            <person name="Ouedraogo J.P."/>
            <person name="Overkamp K.M."/>
            <person name="Park H.-S."/>
            <person name="Perrone G."/>
            <person name="Piumi F."/>
            <person name="Punt P.J."/>
            <person name="Ram A.F."/>
            <person name="Ramon A."/>
            <person name="Rauscher S."/>
            <person name="Record E."/>
            <person name="Riano-Pachon D.M."/>
            <person name="Robert V."/>
            <person name="Roehrig J."/>
            <person name="Ruller R."/>
            <person name="Salamov A."/>
            <person name="Salih N.S."/>
            <person name="Samson R.A."/>
            <person name="Sandor E."/>
            <person name="Sanguinetti M."/>
            <person name="Schuetze T."/>
            <person name="Sepcic K."/>
            <person name="Shelest E."/>
            <person name="Sherlock G."/>
            <person name="Sophianopoulou V."/>
            <person name="Squina F.M."/>
            <person name="Sun H."/>
            <person name="Susca A."/>
            <person name="Todd R.B."/>
            <person name="Tsang A."/>
            <person name="Unkles S.E."/>
            <person name="van de Wiele N."/>
            <person name="van Rossen-Uffink D."/>
            <person name="Oliveira J.V."/>
            <person name="Vesth T.C."/>
            <person name="Visser J."/>
            <person name="Yu J.-H."/>
            <person name="Zhou M."/>
            <person name="Andersen M.R."/>
            <person name="Archer D.B."/>
            <person name="Baker S.E."/>
            <person name="Benoit I."/>
            <person name="Brakhage A.A."/>
            <person name="Braus G.H."/>
            <person name="Fischer R."/>
            <person name="Frisvad J.C."/>
            <person name="Goldman G.H."/>
            <person name="Houbraken J."/>
            <person name="Oakley B."/>
            <person name="Pocsi I."/>
            <person name="Scazzocchio C."/>
            <person name="Seiboth B."/>
            <person name="vanKuyk P.A."/>
            <person name="Wortman J."/>
            <person name="Dyer P.S."/>
            <person name="Grigoriev I.V."/>
        </authorList>
    </citation>
    <scope>NUCLEOTIDE SEQUENCE [LARGE SCALE GENOMIC DNA]</scope>
    <source>
        <strain evidence="4">CBS 101740 / IMI 381727 / IBT 21946</strain>
    </source>
</reference>
<evidence type="ECO:0000313" key="4">
    <source>
        <dbReference type="Proteomes" id="UP000184499"/>
    </source>
</evidence>
<dbReference type="GeneID" id="93576159"/>
<gene>
    <name evidence="3" type="ORF">ASPBRDRAFT_37174</name>
</gene>
<dbReference type="EMBL" id="KV878679">
    <property type="protein sequence ID" value="OJJ77945.1"/>
    <property type="molecule type" value="Genomic_DNA"/>
</dbReference>
<keyword evidence="4" id="KW-1185">Reference proteome</keyword>
<dbReference type="VEuPathDB" id="FungiDB:ASPBRDRAFT_37174"/>
<feature type="chain" id="PRO_5013267928" description="DUF7136 domain-containing protein" evidence="1">
    <location>
        <begin position="22"/>
        <end position="271"/>
    </location>
</feature>
<dbReference type="Proteomes" id="UP000184499">
    <property type="component" value="Unassembled WGS sequence"/>
</dbReference>
<dbReference type="AlphaFoldDB" id="A0A1L9V1X0"/>
<evidence type="ECO:0000259" key="2">
    <source>
        <dbReference type="Pfam" id="PF23584"/>
    </source>
</evidence>
<evidence type="ECO:0000256" key="1">
    <source>
        <dbReference type="SAM" id="SignalP"/>
    </source>
</evidence>
<accession>A0A1L9V1X0</accession>
<feature type="domain" description="DUF7136" evidence="2">
    <location>
        <begin position="18"/>
        <end position="242"/>
    </location>
</feature>
<dbReference type="STRING" id="767769.A0A1L9V1X0"/>
<dbReference type="InterPro" id="IPR055560">
    <property type="entry name" value="DUF7136"/>
</dbReference>